<dbReference type="OrthoDB" id="3253623at2759"/>
<sequence>VEHYKSHSVRSIQIRASHLPSNVEAALADMKNWKMIEWERQRLDARCHGELPYFSHWLARLLCCRDMEAIMDRNLLNADNHLPYNCADIFDTVTLREFRGPDGHPFICGETNEGHYIFSLCMDGLQPHGRGRLPDSVGTIYLACLNLPPNLRYDPDNLFLVGSFQAQLTLPWRRSTLC</sequence>
<dbReference type="Proteomes" id="UP000076871">
    <property type="component" value="Unassembled WGS sequence"/>
</dbReference>
<protein>
    <submittedName>
        <fullName evidence="1">Uncharacterized protein</fullName>
    </submittedName>
</protein>
<keyword evidence="2" id="KW-1185">Reference proteome</keyword>
<proteinExistence type="predicted"/>
<dbReference type="AlphaFoldDB" id="A0A165AUQ9"/>
<dbReference type="GeneID" id="63822354"/>
<reference evidence="1 2" key="1">
    <citation type="journal article" date="2016" name="Mol. Biol. Evol.">
        <title>Comparative Genomics of Early-Diverging Mushroom-Forming Fungi Provides Insights into the Origins of Lignocellulose Decay Capabilities.</title>
        <authorList>
            <person name="Nagy L.G."/>
            <person name="Riley R."/>
            <person name="Tritt A."/>
            <person name="Adam C."/>
            <person name="Daum C."/>
            <person name="Floudas D."/>
            <person name="Sun H."/>
            <person name="Yadav J.S."/>
            <person name="Pangilinan J."/>
            <person name="Larsson K.H."/>
            <person name="Matsuura K."/>
            <person name="Barry K."/>
            <person name="Labutti K."/>
            <person name="Kuo R."/>
            <person name="Ohm R.A."/>
            <person name="Bhattacharya S.S."/>
            <person name="Shirouzu T."/>
            <person name="Yoshinaga Y."/>
            <person name="Martin F.M."/>
            <person name="Grigoriev I.V."/>
            <person name="Hibbett D.S."/>
        </authorList>
    </citation>
    <scope>NUCLEOTIDE SEQUENCE [LARGE SCALE GENOMIC DNA]</scope>
    <source>
        <strain evidence="1 2">93-53</strain>
    </source>
</reference>
<accession>A0A165AUQ9</accession>
<evidence type="ECO:0000313" key="2">
    <source>
        <dbReference type="Proteomes" id="UP000076871"/>
    </source>
</evidence>
<name>A0A165AUQ9_9APHY</name>
<dbReference type="EMBL" id="KV427730">
    <property type="protein sequence ID" value="KZS99698.1"/>
    <property type="molecule type" value="Genomic_DNA"/>
</dbReference>
<evidence type="ECO:0000313" key="1">
    <source>
        <dbReference type="EMBL" id="KZS99698.1"/>
    </source>
</evidence>
<dbReference type="RefSeq" id="XP_040757439.1">
    <property type="nucleotide sequence ID" value="XM_040905324.1"/>
</dbReference>
<organism evidence="1 2">
    <name type="scientific">Laetiporus sulphureus 93-53</name>
    <dbReference type="NCBI Taxonomy" id="1314785"/>
    <lineage>
        <taxon>Eukaryota</taxon>
        <taxon>Fungi</taxon>
        <taxon>Dikarya</taxon>
        <taxon>Basidiomycota</taxon>
        <taxon>Agaricomycotina</taxon>
        <taxon>Agaricomycetes</taxon>
        <taxon>Polyporales</taxon>
        <taxon>Laetiporus</taxon>
    </lineage>
</organism>
<dbReference type="InParanoid" id="A0A165AUQ9"/>
<gene>
    <name evidence="1" type="ORF">LAESUDRAFT_667642</name>
</gene>
<feature type="non-terminal residue" evidence="1">
    <location>
        <position position="1"/>
    </location>
</feature>